<evidence type="ECO:0000313" key="7">
    <source>
        <dbReference type="Proteomes" id="UP001347796"/>
    </source>
</evidence>
<keyword evidence="2" id="KW-0677">Repeat</keyword>
<dbReference type="Pfam" id="PF25348">
    <property type="entry name" value="PH_CAYP2"/>
    <property type="match status" value="1"/>
</dbReference>
<proteinExistence type="predicted"/>
<dbReference type="Proteomes" id="UP001347796">
    <property type="component" value="Unassembled WGS sequence"/>
</dbReference>
<dbReference type="SUPFAM" id="SSF47473">
    <property type="entry name" value="EF-hand"/>
    <property type="match status" value="1"/>
</dbReference>
<comment type="caution">
    <text evidence="6">The sequence shown here is derived from an EMBL/GenBank/DDBJ whole genome shotgun (WGS) entry which is preliminary data.</text>
</comment>
<dbReference type="PANTHER" id="PTHR34524:SF15">
    <property type="entry name" value="EF-HAND DOMAIN-CONTAINING PROTEIN"/>
    <property type="match status" value="1"/>
</dbReference>
<dbReference type="InterPro" id="IPR011992">
    <property type="entry name" value="EF-hand-dom_pair"/>
</dbReference>
<feature type="region of interest" description="Disordered" evidence="4">
    <location>
        <begin position="114"/>
        <end position="170"/>
    </location>
</feature>
<organism evidence="6 7">
    <name type="scientific">Patella caerulea</name>
    <name type="common">Rayed Mediterranean limpet</name>
    <dbReference type="NCBI Taxonomy" id="87958"/>
    <lineage>
        <taxon>Eukaryota</taxon>
        <taxon>Metazoa</taxon>
        <taxon>Spiralia</taxon>
        <taxon>Lophotrochozoa</taxon>
        <taxon>Mollusca</taxon>
        <taxon>Gastropoda</taxon>
        <taxon>Patellogastropoda</taxon>
        <taxon>Patelloidea</taxon>
        <taxon>Patellidae</taxon>
        <taxon>Patella</taxon>
    </lineage>
</organism>
<protein>
    <recommendedName>
        <fullName evidence="5">EF-hand domain-containing protein</fullName>
    </recommendedName>
</protein>
<sequence>MDFVLRGNPTPRSDQRHLLGSTVRPNSGKTSSRRNPITGEVIPDPDAFQSPKPQQQTYNKRPYSKPKDVPGLDLKYLKEENEKKVPVNLYEYSIDTPNTASTISWGSSRSLHPIASHRDTKRCVQQSERPRGVPSLSLAEKSKPPSAAPKPKPHNRPTAWDRPAVPEDTCSLPSAHYQEMYENYSDEMKLAYKNKSKLIDEGDVNRKIQEVKKTHPLPEKVVPVIEPLQSADNDGSSSSLQDNWTKLQYSKSQILKKTDAENMADQYKKQKLVETVMIDQLSRAVISDPEQDQRTGSRTYGRVRGSNRYLHESKISTRSTATENLLSKRVRFGARILTRNGHDAMRELTGFFFSVDNTLTIYEFKQFGKSAKAMPFINRGMYHYLKGPLKDEPITLTDIYSGGTLLILTSGHQTLPKSLSTQPYIAIRVTDVDEKEKAELLLHGEKLTDREAVYADLNARKKEEHEIRIVIENIQDTVQTMIKKRGVKTITGLGRHYRDLDRDDTGWLDQNTLERGLQNFHIQLDQQSLNFLFEILDPDGNGGLDYSDFMRGVLGEMNEYRKTLVRKAFQKLDAGKKGIIDLSDIKKFFNMNSTTTPHCGETSAIQAFLSSVRTSPKQEEVSYTEFEEYYEGISVGLDSDEDFTNVLRNTWNI</sequence>
<dbReference type="GO" id="GO:0005509">
    <property type="term" value="F:calcium ion binding"/>
    <property type="evidence" value="ECO:0007669"/>
    <property type="project" value="InterPro"/>
</dbReference>
<reference evidence="6 7" key="1">
    <citation type="submission" date="2024-01" db="EMBL/GenBank/DDBJ databases">
        <title>The genome of the rayed Mediterranean limpet Patella caerulea (Linnaeus, 1758).</title>
        <authorList>
            <person name="Anh-Thu Weber A."/>
            <person name="Halstead-Nussloch G."/>
        </authorList>
    </citation>
    <scope>NUCLEOTIDE SEQUENCE [LARGE SCALE GENOMIC DNA]</scope>
    <source>
        <strain evidence="6">AATW-2023a</strain>
        <tissue evidence="6">Whole specimen</tissue>
    </source>
</reference>
<dbReference type="Gene3D" id="1.10.238.10">
    <property type="entry name" value="EF-hand"/>
    <property type="match status" value="2"/>
</dbReference>
<dbReference type="AlphaFoldDB" id="A0AAN8KDR2"/>
<dbReference type="PROSITE" id="PS50222">
    <property type="entry name" value="EF_HAND_2"/>
    <property type="match status" value="2"/>
</dbReference>
<feature type="compositionally biased region" description="Basic and acidic residues" evidence="4">
    <location>
        <begin position="65"/>
        <end position="80"/>
    </location>
</feature>
<feature type="domain" description="EF-hand" evidence="5">
    <location>
        <begin position="560"/>
        <end position="595"/>
    </location>
</feature>
<evidence type="ECO:0000313" key="6">
    <source>
        <dbReference type="EMBL" id="KAK6191534.1"/>
    </source>
</evidence>
<dbReference type="Pfam" id="PF13499">
    <property type="entry name" value="EF-hand_7"/>
    <property type="match status" value="1"/>
</dbReference>
<feature type="compositionally biased region" description="Polar residues" evidence="4">
    <location>
        <begin position="23"/>
        <end position="35"/>
    </location>
</feature>
<evidence type="ECO:0000256" key="2">
    <source>
        <dbReference type="ARBA" id="ARBA00022737"/>
    </source>
</evidence>
<evidence type="ECO:0000256" key="4">
    <source>
        <dbReference type="SAM" id="MobiDB-lite"/>
    </source>
</evidence>
<dbReference type="InterPro" id="IPR002048">
    <property type="entry name" value="EF_hand_dom"/>
</dbReference>
<feature type="region of interest" description="Disordered" evidence="4">
    <location>
        <begin position="1"/>
        <end position="80"/>
    </location>
</feature>
<keyword evidence="7" id="KW-1185">Reference proteome</keyword>
<evidence type="ECO:0000256" key="3">
    <source>
        <dbReference type="ARBA" id="ARBA00022837"/>
    </source>
</evidence>
<dbReference type="InterPro" id="IPR057461">
    <property type="entry name" value="CAYP2_PH"/>
</dbReference>
<dbReference type="PANTHER" id="PTHR34524">
    <property type="entry name" value="CALCYPHOSIN"/>
    <property type="match status" value="1"/>
</dbReference>
<dbReference type="EMBL" id="JAZGQO010000002">
    <property type="protein sequence ID" value="KAK6191534.1"/>
    <property type="molecule type" value="Genomic_DNA"/>
</dbReference>
<keyword evidence="3" id="KW-0106">Calcium</keyword>
<accession>A0AAN8KDR2</accession>
<gene>
    <name evidence="6" type="ORF">SNE40_003198</name>
</gene>
<evidence type="ECO:0000259" key="5">
    <source>
        <dbReference type="PROSITE" id="PS50222"/>
    </source>
</evidence>
<name>A0AAN8KDR2_PATCE</name>
<dbReference type="InterPro" id="IPR051581">
    <property type="entry name" value="Ca-bind"/>
</dbReference>
<feature type="domain" description="EF-hand" evidence="5">
    <location>
        <begin position="524"/>
        <end position="559"/>
    </location>
</feature>
<evidence type="ECO:0000256" key="1">
    <source>
        <dbReference type="ARBA" id="ARBA00022723"/>
    </source>
</evidence>
<keyword evidence="1" id="KW-0479">Metal-binding</keyword>